<evidence type="ECO:0000313" key="2">
    <source>
        <dbReference type="Proteomes" id="UP000276991"/>
    </source>
</evidence>
<dbReference type="AlphaFoldDB" id="A0A498S7J8"/>
<evidence type="ECO:0000313" key="1">
    <source>
        <dbReference type="EMBL" id="VBB25758.1"/>
    </source>
</evidence>
<dbReference type="EMBL" id="UPTC01000038">
    <property type="protein sequence ID" value="VBB25758.1"/>
    <property type="molecule type" value="Genomic_DNA"/>
</dbReference>
<accession>A0A498S7J8</accession>
<name>A0A498S7J8_ACAVI</name>
<gene>
    <name evidence="1" type="ORF">NAV_LOCUS588</name>
</gene>
<proteinExistence type="predicted"/>
<sequence>MSTYLQHNSLSRASVAQLSRIAQATLVLCCGRNIRTAHHPEWLRNVVERLATFPQCFKRALEEYGGHRSVSNHNVDLAGGDWHHCEVACFSELSLIERIVEVVAPSDQWSLCTVLGMVP</sequence>
<protein>
    <submittedName>
        <fullName evidence="1">Uncharacterized protein</fullName>
    </submittedName>
</protein>
<reference evidence="1 2" key="1">
    <citation type="submission" date="2018-08" db="EMBL/GenBank/DDBJ databases">
        <authorList>
            <person name="Laetsch R D."/>
            <person name="Stevens L."/>
            <person name="Kumar S."/>
            <person name="Blaxter L. M."/>
        </authorList>
    </citation>
    <scope>NUCLEOTIDE SEQUENCE [LARGE SCALE GENOMIC DNA]</scope>
</reference>
<dbReference type="Proteomes" id="UP000276991">
    <property type="component" value="Unassembled WGS sequence"/>
</dbReference>
<keyword evidence="2" id="KW-1185">Reference proteome</keyword>
<organism evidence="1 2">
    <name type="scientific">Acanthocheilonema viteae</name>
    <name type="common">Filarial nematode worm</name>
    <name type="synonym">Dipetalonema viteae</name>
    <dbReference type="NCBI Taxonomy" id="6277"/>
    <lineage>
        <taxon>Eukaryota</taxon>
        <taxon>Metazoa</taxon>
        <taxon>Ecdysozoa</taxon>
        <taxon>Nematoda</taxon>
        <taxon>Chromadorea</taxon>
        <taxon>Rhabditida</taxon>
        <taxon>Spirurina</taxon>
        <taxon>Spiruromorpha</taxon>
        <taxon>Filarioidea</taxon>
        <taxon>Onchocercidae</taxon>
        <taxon>Acanthocheilonema</taxon>
    </lineage>
</organism>